<keyword evidence="2" id="KW-0812">Transmembrane</keyword>
<feature type="region of interest" description="Disordered" evidence="1">
    <location>
        <begin position="366"/>
        <end position="569"/>
    </location>
</feature>
<dbReference type="EMBL" id="DF237001">
    <property type="protein sequence ID" value="GAQ80356.1"/>
    <property type="molecule type" value="Genomic_DNA"/>
</dbReference>
<feature type="compositionally biased region" description="Basic and acidic residues" evidence="1">
    <location>
        <begin position="172"/>
        <end position="182"/>
    </location>
</feature>
<organism evidence="3 4">
    <name type="scientific">Klebsormidium nitens</name>
    <name type="common">Green alga</name>
    <name type="synonym">Ulothrix nitens</name>
    <dbReference type="NCBI Taxonomy" id="105231"/>
    <lineage>
        <taxon>Eukaryota</taxon>
        <taxon>Viridiplantae</taxon>
        <taxon>Streptophyta</taxon>
        <taxon>Klebsormidiophyceae</taxon>
        <taxon>Klebsormidiales</taxon>
        <taxon>Klebsormidiaceae</taxon>
        <taxon>Klebsormidium</taxon>
    </lineage>
</organism>
<feature type="compositionally biased region" description="Acidic residues" evidence="1">
    <location>
        <begin position="385"/>
        <end position="394"/>
    </location>
</feature>
<gene>
    <name evidence="3" type="ORF">KFL_000520280</name>
</gene>
<keyword evidence="2" id="KW-0472">Membrane</keyword>
<dbReference type="PANTHER" id="PTHR35310">
    <property type="entry name" value="CELL WALL INTEGRITY/STRESS RESPONSE COMPONENT-LIKE PROTEIN"/>
    <property type="match status" value="1"/>
</dbReference>
<feature type="compositionally biased region" description="Polar residues" evidence="1">
    <location>
        <begin position="113"/>
        <end position="122"/>
    </location>
</feature>
<feature type="region of interest" description="Disordered" evidence="1">
    <location>
        <begin position="731"/>
        <end position="751"/>
    </location>
</feature>
<feature type="compositionally biased region" description="Polar residues" evidence="1">
    <location>
        <begin position="156"/>
        <end position="171"/>
    </location>
</feature>
<feature type="compositionally biased region" description="Basic and acidic residues" evidence="1">
    <location>
        <begin position="531"/>
        <end position="544"/>
    </location>
</feature>
<feature type="compositionally biased region" description="Acidic residues" evidence="1">
    <location>
        <begin position="300"/>
        <end position="312"/>
    </location>
</feature>
<keyword evidence="4" id="KW-1185">Reference proteome</keyword>
<accession>A0A1Y1HUZ7</accession>
<dbReference type="PANTHER" id="PTHR35310:SF1">
    <property type="entry name" value="CELL WALL INTEGRITY_STRESS RESPONSE COMPONENT-LIKE PROTEIN"/>
    <property type="match status" value="1"/>
</dbReference>
<feature type="region of interest" description="Disordered" evidence="1">
    <location>
        <begin position="138"/>
        <end position="241"/>
    </location>
</feature>
<feature type="region of interest" description="Disordered" evidence="1">
    <location>
        <begin position="262"/>
        <end position="313"/>
    </location>
</feature>
<dbReference type="OMA" id="IMAGHWN"/>
<feature type="transmembrane region" description="Helical" evidence="2">
    <location>
        <begin position="847"/>
        <end position="869"/>
    </location>
</feature>
<feature type="transmembrane region" description="Helical" evidence="2">
    <location>
        <begin position="953"/>
        <end position="972"/>
    </location>
</feature>
<feature type="transmembrane region" description="Helical" evidence="2">
    <location>
        <begin position="889"/>
        <end position="910"/>
    </location>
</feature>
<dbReference type="OrthoDB" id="2020776at2759"/>
<feature type="compositionally biased region" description="Basic and acidic residues" evidence="1">
    <location>
        <begin position="480"/>
        <end position="514"/>
    </location>
</feature>
<dbReference type="Proteomes" id="UP000054558">
    <property type="component" value="Unassembled WGS sequence"/>
</dbReference>
<sequence length="990" mass="105008">MHVKGRHPRTIIQIARPSQAGSSLQILGLPAGALSNGNCCKIFIQNVALSGSEKTVDRESPFQEQSGEKLEQAVTGVLGRKGGAAEESSYTTKGNVVQEPRKKEIGWFGFLSPSKTTESNEATEGGDRASEELILEEVGESELGGEKASLEETEDFSTQQEGNSYVETGTESEAKSSERLGKENLLLEGGDATLDTPVETLETDDSNPDIETSESKDEESEAESENAEEEEEGKGWPTWKWFAKPKSVNSTKVMAKAPVLEAVTGRANSTEADSLVAEIADKESDGGEEEEGSEGAAADLDVEDSQETDDVEGERLADLRAVILGSVARAIKGGDADEAEKLLNDLFSQKREAANASSVAVLPVNSTSFTGAQRPSSAAALPESGTEEADESTESETTSPDIRTSVWNRLVGGQEEGSGGKTEGAPRAANNPDSEVVSTTRSTGFWGRLVGGGDKGNSNEAREELLAEPEGELMGAAGGSEKEEREESEEGLLRETDRERVGEVQVREGEEGKGSRKGAGGGFLDSVGNVDRSKSEAFREDGKGNLDSGEVEQLEGKSFGDTDEQREELDKEPALMKVKRVGLGSLNRAGDSELQAKGGDGQTLDWEEGEVEAVAGVDAPSALKVTTEVARLVPESDIATLNATRNATSFWNASGAAAHLVATVQAQTASLMKNITRLTPHAGWGIPVEDPAEEATDGILPVGFNASGVDTQSVSGQGQTQVDEEGLETGLARDPDLDEGLASKGGDSWSPFDEDDTPFSDSVFNLEAVQKQAQEHLVPHVQALSQATSNAYGSTHAQIRTTLDGVVGPKASGATATFIVMLLLLVPGVAVVVLCQKLKTVFSLQMVIFVCCAYLALHSAVLTLIALVYKDPLALFQRYSPGAYVMLQFVSLLAYVIFLALCTVSCATALRTGELLQRVLGAGQLLPAFGVGVHYFGAVWQPAMVDKPPHVSWTGYGVYTLAFMCICGVTWFRRSRHEVLASGGSAYKQM</sequence>
<feature type="transmembrane region" description="Helical" evidence="2">
    <location>
        <begin position="922"/>
        <end position="941"/>
    </location>
</feature>
<proteinExistence type="predicted"/>
<name>A0A1Y1HUZ7_KLENI</name>
<feature type="compositionally biased region" description="Polar residues" evidence="1">
    <location>
        <begin position="366"/>
        <end position="376"/>
    </location>
</feature>
<reference evidence="3 4" key="1">
    <citation type="journal article" date="2014" name="Nat. Commun.">
        <title>Klebsormidium flaccidum genome reveals primary factors for plant terrestrial adaptation.</title>
        <authorList>
            <person name="Hori K."/>
            <person name="Maruyama F."/>
            <person name="Fujisawa T."/>
            <person name="Togashi T."/>
            <person name="Yamamoto N."/>
            <person name="Seo M."/>
            <person name="Sato S."/>
            <person name="Yamada T."/>
            <person name="Mori H."/>
            <person name="Tajima N."/>
            <person name="Moriyama T."/>
            <person name="Ikeuchi M."/>
            <person name="Watanabe M."/>
            <person name="Wada H."/>
            <person name="Kobayashi K."/>
            <person name="Saito M."/>
            <person name="Masuda T."/>
            <person name="Sasaki-Sekimoto Y."/>
            <person name="Mashiguchi K."/>
            <person name="Awai K."/>
            <person name="Shimojima M."/>
            <person name="Masuda S."/>
            <person name="Iwai M."/>
            <person name="Nobusawa T."/>
            <person name="Narise T."/>
            <person name="Kondo S."/>
            <person name="Saito H."/>
            <person name="Sato R."/>
            <person name="Murakawa M."/>
            <person name="Ihara Y."/>
            <person name="Oshima-Yamada Y."/>
            <person name="Ohtaka K."/>
            <person name="Satoh M."/>
            <person name="Sonobe K."/>
            <person name="Ishii M."/>
            <person name="Ohtani R."/>
            <person name="Kanamori-Sato M."/>
            <person name="Honoki R."/>
            <person name="Miyazaki D."/>
            <person name="Mochizuki H."/>
            <person name="Umetsu J."/>
            <person name="Higashi K."/>
            <person name="Shibata D."/>
            <person name="Kamiya Y."/>
            <person name="Sato N."/>
            <person name="Nakamura Y."/>
            <person name="Tabata S."/>
            <person name="Ida S."/>
            <person name="Kurokawa K."/>
            <person name="Ohta H."/>
        </authorList>
    </citation>
    <scope>NUCLEOTIDE SEQUENCE [LARGE SCALE GENOMIC DNA]</scope>
    <source>
        <strain evidence="3 4">NIES-2285</strain>
    </source>
</reference>
<protein>
    <submittedName>
        <fullName evidence="3">Uncharacterized protein</fullName>
    </submittedName>
</protein>
<feature type="compositionally biased region" description="Acidic residues" evidence="1">
    <location>
        <begin position="201"/>
        <end position="232"/>
    </location>
</feature>
<evidence type="ECO:0000256" key="2">
    <source>
        <dbReference type="SAM" id="Phobius"/>
    </source>
</evidence>
<evidence type="ECO:0000313" key="4">
    <source>
        <dbReference type="Proteomes" id="UP000054558"/>
    </source>
</evidence>
<evidence type="ECO:0000313" key="3">
    <source>
        <dbReference type="EMBL" id="GAQ80356.1"/>
    </source>
</evidence>
<feature type="region of interest" description="Disordered" evidence="1">
    <location>
        <begin position="111"/>
        <end position="130"/>
    </location>
</feature>
<feature type="compositionally biased region" description="Polar residues" evidence="1">
    <location>
        <begin position="431"/>
        <end position="443"/>
    </location>
</feature>
<dbReference type="AlphaFoldDB" id="A0A1Y1HUZ7"/>
<keyword evidence="2" id="KW-1133">Transmembrane helix</keyword>
<evidence type="ECO:0000256" key="1">
    <source>
        <dbReference type="SAM" id="MobiDB-lite"/>
    </source>
</evidence>
<feature type="transmembrane region" description="Helical" evidence="2">
    <location>
        <begin position="816"/>
        <end position="835"/>
    </location>
</feature>